<organism evidence="1 2">
    <name type="scientific">Petrolisthes cinctipes</name>
    <name type="common">Flat porcelain crab</name>
    <dbReference type="NCBI Taxonomy" id="88211"/>
    <lineage>
        <taxon>Eukaryota</taxon>
        <taxon>Metazoa</taxon>
        <taxon>Ecdysozoa</taxon>
        <taxon>Arthropoda</taxon>
        <taxon>Crustacea</taxon>
        <taxon>Multicrustacea</taxon>
        <taxon>Malacostraca</taxon>
        <taxon>Eumalacostraca</taxon>
        <taxon>Eucarida</taxon>
        <taxon>Decapoda</taxon>
        <taxon>Pleocyemata</taxon>
        <taxon>Anomura</taxon>
        <taxon>Galatheoidea</taxon>
        <taxon>Porcellanidae</taxon>
        <taxon>Petrolisthes</taxon>
    </lineage>
</organism>
<evidence type="ECO:0000313" key="1">
    <source>
        <dbReference type="EMBL" id="KAK3863050.1"/>
    </source>
</evidence>
<comment type="caution">
    <text evidence="1">The sequence shown here is derived from an EMBL/GenBank/DDBJ whole genome shotgun (WGS) entry which is preliminary data.</text>
</comment>
<proteinExistence type="predicted"/>
<dbReference type="EMBL" id="JAWQEG010004091">
    <property type="protein sequence ID" value="KAK3863050.1"/>
    <property type="molecule type" value="Genomic_DNA"/>
</dbReference>
<dbReference type="AlphaFoldDB" id="A0AAE1K5A2"/>
<dbReference type="Proteomes" id="UP001286313">
    <property type="component" value="Unassembled WGS sequence"/>
</dbReference>
<evidence type="ECO:0000313" key="2">
    <source>
        <dbReference type="Proteomes" id="UP001286313"/>
    </source>
</evidence>
<gene>
    <name evidence="1" type="ORF">Pcinc_031136</name>
</gene>
<accession>A0AAE1K5A2</accession>
<reference evidence="1" key="1">
    <citation type="submission" date="2023-10" db="EMBL/GenBank/DDBJ databases">
        <title>Genome assemblies of two species of porcelain crab, Petrolisthes cinctipes and Petrolisthes manimaculis (Anomura: Porcellanidae).</title>
        <authorList>
            <person name="Angst P."/>
        </authorList>
    </citation>
    <scope>NUCLEOTIDE SEQUENCE</scope>
    <source>
        <strain evidence="1">PB745_01</strain>
        <tissue evidence="1">Gill</tissue>
    </source>
</reference>
<sequence>MRVEIVSCKEYHFLQGQEERCSLAALVHQGRETVKAWGGKLVLVWDSIRSPPLDGLEALVTQSPGQEVPMEVITVGYTLGFFHPVIVNRLLKSGGGLRRADTWVQALHTIHHPSFIPWGIGASIRLLGTSGVRVVSARGRGVTMKGGIVKVPCLEGVPTVALQLSMDLGSCPLLSNTDDDRIHIQLEL</sequence>
<name>A0AAE1K5A2_PETCI</name>
<keyword evidence="2" id="KW-1185">Reference proteome</keyword>
<protein>
    <submittedName>
        <fullName evidence="1">Uncharacterized protein</fullName>
    </submittedName>
</protein>